<keyword evidence="2 5" id="KW-0813">Transport</keyword>
<dbReference type="OrthoDB" id="1922221at2759"/>
<feature type="domain" description="Exocyst complex subunit Exo70 C-terminal" evidence="7">
    <location>
        <begin position="545"/>
        <end position="712"/>
    </location>
</feature>
<dbReference type="GO" id="GO:0015031">
    <property type="term" value="P:protein transport"/>
    <property type="evidence" value="ECO:0007669"/>
    <property type="project" value="UniProtKB-KW"/>
</dbReference>
<evidence type="ECO:0000256" key="5">
    <source>
        <dbReference type="RuleBase" id="RU365026"/>
    </source>
</evidence>
<dbReference type="InterPro" id="IPR016159">
    <property type="entry name" value="Cullin_repeat-like_dom_sf"/>
</dbReference>
<evidence type="ECO:0000256" key="4">
    <source>
        <dbReference type="ARBA" id="ARBA00026169"/>
    </source>
</evidence>
<dbReference type="PANTHER" id="PTHR12542:SF41">
    <property type="entry name" value="EXOCYST COMPLEX COMPONENT 7"/>
    <property type="match status" value="1"/>
</dbReference>
<reference evidence="8 9" key="1">
    <citation type="submission" date="2020-06" db="EMBL/GenBank/DDBJ databases">
        <authorList>
            <person name="Li R."/>
            <person name="Bekaert M."/>
        </authorList>
    </citation>
    <scope>NUCLEOTIDE SEQUENCE [LARGE SCALE GENOMIC DNA]</scope>
    <source>
        <strain evidence="9">wild</strain>
    </source>
</reference>
<evidence type="ECO:0000259" key="7">
    <source>
        <dbReference type="Pfam" id="PF03081"/>
    </source>
</evidence>
<feature type="coiled-coil region" evidence="6">
    <location>
        <begin position="8"/>
        <end position="35"/>
    </location>
</feature>
<evidence type="ECO:0000313" key="9">
    <source>
        <dbReference type="Proteomes" id="UP000507470"/>
    </source>
</evidence>
<dbReference type="GO" id="GO:0006887">
    <property type="term" value="P:exocytosis"/>
    <property type="evidence" value="ECO:0007669"/>
    <property type="project" value="UniProtKB-KW"/>
</dbReference>
<dbReference type="SUPFAM" id="SSF74788">
    <property type="entry name" value="Cullin repeat-like"/>
    <property type="match status" value="2"/>
</dbReference>
<dbReference type="Gene3D" id="1.20.1280.170">
    <property type="entry name" value="Exocyst complex component Exo70"/>
    <property type="match status" value="3"/>
</dbReference>
<dbReference type="Pfam" id="PF20669">
    <property type="entry name" value="Exo70_N"/>
    <property type="match status" value="1"/>
</dbReference>
<gene>
    <name evidence="8" type="ORF">MCOR_38800</name>
</gene>
<dbReference type="GO" id="GO:0000145">
    <property type="term" value="C:exocyst"/>
    <property type="evidence" value="ECO:0007669"/>
    <property type="project" value="InterPro"/>
</dbReference>
<dbReference type="EMBL" id="CACVKT020007061">
    <property type="protein sequence ID" value="CAC5405077.1"/>
    <property type="molecule type" value="Genomic_DNA"/>
</dbReference>
<sequence>MSQTKIFKADIDMKLEKEKNNLSILKEAMNKSRTNTHSMLGILNSFENRLQKLESTIEPVYNETEMLRRRQENIEKTTVTLDNVLGYYHVAKEVENMIKEGPSSCGLDRYLAQMDRLKQAMLYFDTHNSSSLELLDVTRVFEDGKEVLCCEFRLLLSRHGRPVPPIMLLDLIGDEEIPSSDPDVPLEHFPEKIVDDLGQIAKWLDKKGNTAEFTKDYLTMRGAAMLKSLQVLREHLKSASASSSTSIQYIGQHSPAPTSKFSRTKETPVRKSKLKIALHLKKKAQTALLQSPFEQASKGHRRQGSYNDIVENLDVEVEIYITQLSALLKLMQSEAQLMSCIIPDKNRRTVFDGIVQQSLDSVVSEGEMLATQAKKSINKHEFMSVLSIFPVVKHLRSIKPDFDYTLEGCSTPTRSKLASMLSTLGSTGAKALEDFIESIKNDPERASMPKDGTVHELTNRTIIFLEPLLDYSETAGAMLLMHGEQAAPSEAVDAKKSKLKFADYMTKVLSALGLNLSNKSETYNDPTLRPIFMLNNYNYILKSITSLDNKSETYNDPTLRPIFMLNNYNYILKSITRNGLLNLIHLCNKDVGQYYEDQIHEQKRLYSESWSKVLHYILEIDEPLSQQRLMMPDVKLKDKEKQNIKDKFSGFNKELEEIMKSQKGYAIPDQELREALKKDNKDFIIPRYKMFLEKYERVNFTKNLDKYIKYTAPAVGVIVDKFFDTSA</sequence>
<comment type="similarity">
    <text evidence="1 5">Belongs to the EXO70 family.</text>
</comment>
<dbReference type="InterPro" id="IPR004140">
    <property type="entry name" value="Exo70"/>
</dbReference>
<dbReference type="Proteomes" id="UP000507470">
    <property type="component" value="Unassembled WGS sequence"/>
</dbReference>
<evidence type="ECO:0000256" key="2">
    <source>
        <dbReference type="ARBA" id="ARBA00022448"/>
    </source>
</evidence>
<accession>A0A6J8DBM9</accession>
<keyword evidence="6" id="KW-0175">Coiled coil</keyword>
<evidence type="ECO:0000256" key="3">
    <source>
        <dbReference type="ARBA" id="ARBA00022483"/>
    </source>
</evidence>
<keyword evidence="9" id="KW-1185">Reference proteome</keyword>
<dbReference type="Pfam" id="PF03081">
    <property type="entry name" value="Exo70_C"/>
    <property type="match status" value="1"/>
</dbReference>
<dbReference type="InterPro" id="IPR046364">
    <property type="entry name" value="Exo70_C"/>
</dbReference>
<organism evidence="8 9">
    <name type="scientific">Mytilus coruscus</name>
    <name type="common">Sea mussel</name>
    <dbReference type="NCBI Taxonomy" id="42192"/>
    <lineage>
        <taxon>Eukaryota</taxon>
        <taxon>Metazoa</taxon>
        <taxon>Spiralia</taxon>
        <taxon>Lophotrochozoa</taxon>
        <taxon>Mollusca</taxon>
        <taxon>Bivalvia</taxon>
        <taxon>Autobranchia</taxon>
        <taxon>Pteriomorphia</taxon>
        <taxon>Mytilida</taxon>
        <taxon>Mytiloidea</taxon>
        <taxon>Mytilidae</taxon>
        <taxon>Mytilinae</taxon>
        <taxon>Mytilus</taxon>
    </lineage>
</organism>
<keyword evidence="5" id="KW-0653">Protein transport</keyword>
<dbReference type="PANTHER" id="PTHR12542">
    <property type="entry name" value="EXOCYST COMPLEX PROTEIN EXO70"/>
    <property type="match status" value="1"/>
</dbReference>
<evidence type="ECO:0000256" key="1">
    <source>
        <dbReference type="ARBA" id="ARBA00006756"/>
    </source>
</evidence>
<evidence type="ECO:0000313" key="8">
    <source>
        <dbReference type="EMBL" id="CAC5405077.1"/>
    </source>
</evidence>
<dbReference type="GO" id="GO:0005546">
    <property type="term" value="F:phosphatidylinositol-4,5-bisphosphate binding"/>
    <property type="evidence" value="ECO:0007669"/>
    <property type="project" value="InterPro"/>
</dbReference>
<dbReference type="AlphaFoldDB" id="A0A6J8DBM9"/>
<comment type="function">
    <text evidence="5">Component of the exocyst complex involved in the docking of exocytic vesicles with fusion sites on the plasma membrane.</text>
</comment>
<proteinExistence type="inferred from homology"/>
<name>A0A6J8DBM9_MYTCO</name>
<protein>
    <recommendedName>
        <fullName evidence="4 5">Exocyst complex component 7</fullName>
    </recommendedName>
    <alternativeName>
        <fullName evidence="5">Exocyst complex component Exo70</fullName>
    </alternativeName>
</protein>
<evidence type="ECO:0000256" key="6">
    <source>
        <dbReference type="SAM" id="Coils"/>
    </source>
</evidence>
<keyword evidence="3 5" id="KW-0268">Exocytosis</keyword>